<evidence type="ECO:0000313" key="1">
    <source>
        <dbReference type="EMBL" id="MBO0516555.1"/>
    </source>
</evidence>
<accession>A0A939FG96</accession>
<reference evidence="1" key="1">
    <citation type="submission" date="2021-03" db="EMBL/GenBank/DDBJ databases">
        <title>Streptomyces poriferae sp. nov., a novel marine sponge-derived Actinobacteria species with anti-MRSA activity.</title>
        <authorList>
            <person name="Sandoval-Powers M."/>
            <person name="Kralova S."/>
            <person name="Nguyen G.-S."/>
            <person name="Fawwal D."/>
            <person name="Degnes K."/>
            <person name="Klinkenberg G."/>
            <person name="Sletta H."/>
            <person name="Wentzel A."/>
            <person name="Liles M.R."/>
        </authorList>
    </citation>
    <scope>NUCLEOTIDE SEQUENCE</scope>
    <source>
        <strain evidence="1">DSM 41794</strain>
    </source>
</reference>
<protein>
    <recommendedName>
        <fullName evidence="3">Lipoprotein</fullName>
    </recommendedName>
</protein>
<dbReference type="AlphaFoldDB" id="A0A939FG96"/>
<dbReference type="RefSeq" id="WP_206968414.1">
    <property type="nucleotide sequence ID" value="NZ_BAAAJJ010000006.1"/>
</dbReference>
<dbReference type="Proteomes" id="UP000664167">
    <property type="component" value="Unassembled WGS sequence"/>
</dbReference>
<name>A0A939FG96_9ACTN</name>
<proteinExistence type="predicted"/>
<dbReference type="PROSITE" id="PS51257">
    <property type="entry name" value="PROKAR_LIPOPROTEIN"/>
    <property type="match status" value="1"/>
</dbReference>
<organism evidence="1 2">
    <name type="scientific">Streptomyces beijiangensis</name>
    <dbReference type="NCBI Taxonomy" id="163361"/>
    <lineage>
        <taxon>Bacteria</taxon>
        <taxon>Bacillati</taxon>
        <taxon>Actinomycetota</taxon>
        <taxon>Actinomycetes</taxon>
        <taxon>Kitasatosporales</taxon>
        <taxon>Streptomycetaceae</taxon>
        <taxon>Streptomyces</taxon>
    </lineage>
</organism>
<evidence type="ECO:0000313" key="2">
    <source>
        <dbReference type="Proteomes" id="UP000664167"/>
    </source>
</evidence>
<comment type="caution">
    <text evidence="1">The sequence shown here is derived from an EMBL/GenBank/DDBJ whole genome shotgun (WGS) entry which is preliminary data.</text>
</comment>
<dbReference type="EMBL" id="JAFLRJ010000413">
    <property type="protein sequence ID" value="MBO0516555.1"/>
    <property type="molecule type" value="Genomic_DNA"/>
</dbReference>
<keyword evidence="2" id="KW-1185">Reference proteome</keyword>
<sequence length="114" mass="12014">MSDLRHRRLGIIAGAVLLPLTVAGCSGMGRSAVGTISYTTEKGRIISETSPSVRGCHVLLGEGGATTILNNTLVDLVMYPNADCTGKPSAYSATTLTNRVSPSLKNWHSFTIVH</sequence>
<evidence type="ECO:0008006" key="3">
    <source>
        <dbReference type="Google" id="ProtNLM"/>
    </source>
</evidence>
<gene>
    <name evidence="1" type="ORF">J0695_33005</name>
</gene>